<keyword evidence="1" id="KW-0472">Membrane</keyword>
<keyword evidence="1" id="KW-1133">Transmembrane helix</keyword>
<name>A0ABV3H4F2_9ACTN</name>
<gene>
    <name evidence="2" type="ORF">AB0K40_17900</name>
</gene>
<keyword evidence="1" id="KW-0812">Transmembrane</keyword>
<comment type="caution">
    <text evidence="2">The sequence shown here is derived from an EMBL/GenBank/DDBJ whole genome shotgun (WGS) entry which is preliminary data.</text>
</comment>
<reference evidence="2 3" key="1">
    <citation type="submission" date="2024-06" db="EMBL/GenBank/DDBJ databases">
        <title>The Natural Products Discovery Center: Release of the First 8490 Sequenced Strains for Exploring Actinobacteria Biosynthetic Diversity.</title>
        <authorList>
            <person name="Kalkreuter E."/>
            <person name="Kautsar S.A."/>
            <person name="Yang D."/>
            <person name="Bader C.D."/>
            <person name="Teijaro C.N."/>
            <person name="Fluegel L."/>
            <person name="Davis C.M."/>
            <person name="Simpson J.R."/>
            <person name="Lauterbach L."/>
            <person name="Steele A.D."/>
            <person name="Gui C."/>
            <person name="Meng S."/>
            <person name="Li G."/>
            <person name="Viehrig K."/>
            <person name="Ye F."/>
            <person name="Su P."/>
            <person name="Kiefer A.F."/>
            <person name="Nichols A."/>
            <person name="Cepeda A.J."/>
            <person name="Yan W."/>
            <person name="Fan B."/>
            <person name="Jiang Y."/>
            <person name="Adhikari A."/>
            <person name="Zheng C.-J."/>
            <person name="Schuster L."/>
            <person name="Cowan T.M."/>
            <person name="Smanski M.J."/>
            <person name="Chevrette M.G."/>
            <person name="De Carvalho L.P.S."/>
            <person name="Shen B."/>
        </authorList>
    </citation>
    <scope>NUCLEOTIDE SEQUENCE [LARGE SCALE GENOMIC DNA]</scope>
    <source>
        <strain evidence="2 3">NPDC049574</strain>
    </source>
</reference>
<sequence>MNTAETHYGVTPPEALREAIGPLAACGKSGADMRTACTLDVVTCAGCRRAVDAGVVAMWEVEAEAIQARYLREMAGVRRQMVGVAALRVLAYVIAVAALLGWAAWVVWLWSM</sequence>
<evidence type="ECO:0000313" key="2">
    <source>
        <dbReference type="EMBL" id="MEV4287382.1"/>
    </source>
</evidence>
<accession>A0ABV3H4F2</accession>
<evidence type="ECO:0000313" key="3">
    <source>
        <dbReference type="Proteomes" id="UP001552427"/>
    </source>
</evidence>
<dbReference type="EMBL" id="JBFARM010000005">
    <property type="protein sequence ID" value="MEV4287382.1"/>
    <property type="molecule type" value="Genomic_DNA"/>
</dbReference>
<organism evidence="2 3">
    <name type="scientific">Nonomuraea bangladeshensis</name>
    <dbReference type="NCBI Taxonomy" id="404385"/>
    <lineage>
        <taxon>Bacteria</taxon>
        <taxon>Bacillati</taxon>
        <taxon>Actinomycetota</taxon>
        <taxon>Actinomycetes</taxon>
        <taxon>Streptosporangiales</taxon>
        <taxon>Streptosporangiaceae</taxon>
        <taxon>Nonomuraea</taxon>
    </lineage>
</organism>
<evidence type="ECO:0000256" key="1">
    <source>
        <dbReference type="SAM" id="Phobius"/>
    </source>
</evidence>
<dbReference type="RefSeq" id="WP_364450782.1">
    <property type="nucleotide sequence ID" value="NZ_JBFARM010000005.1"/>
</dbReference>
<feature type="transmembrane region" description="Helical" evidence="1">
    <location>
        <begin position="89"/>
        <end position="110"/>
    </location>
</feature>
<protein>
    <submittedName>
        <fullName evidence="2">Uncharacterized protein</fullName>
    </submittedName>
</protein>
<keyword evidence="3" id="KW-1185">Reference proteome</keyword>
<proteinExistence type="predicted"/>
<dbReference type="Proteomes" id="UP001552427">
    <property type="component" value="Unassembled WGS sequence"/>
</dbReference>